<evidence type="ECO:0000256" key="6">
    <source>
        <dbReference type="ARBA" id="ARBA00022741"/>
    </source>
</evidence>
<evidence type="ECO:0000256" key="4">
    <source>
        <dbReference type="ARBA" id="ARBA00022448"/>
    </source>
</evidence>
<comment type="catalytic activity">
    <reaction evidence="13">
        <text>ATP + H2O = ADP + phosphate + H(+)</text>
        <dbReference type="Rhea" id="RHEA:13065"/>
        <dbReference type="ChEBI" id="CHEBI:15377"/>
        <dbReference type="ChEBI" id="CHEBI:15378"/>
        <dbReference type="ChEBI" id="CHEBI:30616"/>
        <dbReference type="ChEBI" id="CHEBI:43474"/>
        <dbReference type="ChEBI" id="CHEBI:456216"/>
        <dbReference type="EC" id="3.6.4.6"/>
    </reaction>
</comment>
<evidence type="ECO:0000256" key="16">
    <source>
        <dbReference type="SAM" id="MobiDB-lite"/>
    </source>
</evidence>
<keyword evidence="7" id="KW-0967">Endosome</keyword>
<dbReference type="Gene3D" id="3.40.50.300">
    <property type="entry name" value="P-loop containing nucleotide triphosphate hydrolases"/>
    <property type="match status" value="1"/>
</dbReference>
<dbReference type="FunFam" id="3.40.50.300:FF:000043">
    <property type="entry name" value="Vacuolar protein sorting-associated protein 4"/>
    <property type="match status" value="1"/>
</dbReference>
<keyword evidence="4" id="KW-0813">Transport</keyword>
<dbReference type="InterPro" id="IPR027417">
    <property type="entry name" value="P-loop_NTPase"/>
</dbReference>
<feature type="domain" description="MIT" evidence="18">
    <location>
        <begin position="163"/>
        <end position="238"/>
    </location>
</feature>
<dbReference type="PANTHER" id="PTHR23074:SF72">
    <property type="entry name" value="VACUOLAR PROTEIN SORTING-ASSOCIATED PROTEIN 4B"/>
    <property type="match status" value="1"/>
</dbReference>
<gene>
    <name evidence="19" type="ORF">AKAME5_000418100</name>
</gene>
<keyword evidence="20" id="KW-1185">Reference proteome</keyword>
<dbReference type="FunFam" id="1.10.8.60:FF:000015">
    <property type="entry name" value="vacuolar protein sorting-associated protein 4A"/>
    <property type="match status" value="1"/>
</dbReference>
<feature type="domain" description="MIT" evidence="18">
    <location>
        <begin position="89"/>
        <end position="162"/>
    </location>
</feature>
<dbReference type="Gene3D" id="1.10.8.60">
    <property type="match status" value="1"/>
</dbReference>
<keyword evidence="6 14" id="KW-0547">Nucleotide-binding</keyword>
<dbReference type="GO" id="GO:0015031">
    <property type="term" value="P:protein transport"/>
    <property type="evidence" value="ECO:0007669"/>
    <property type="project" value="UniProtKB-KW"/>
</dbReference>
<dbReference type="GO" id="GO:0005524">
    <property type="term" value="F:ATP binding"/>
    <property type="evidence" value="ECO:0007669"/>
    <property type="project" value="UniProtKB-KW"/>
</dbReference>
<keyword evidence="8" id="KW-0378">Hydrolase</keyword>
<evidence type="ECO:0000259" key="17">
    <source>
        <dbReference type="SMART" id="SM00382"/>
    </source>
</evidence>
<dbReference type="InterPro" id="IPR036181">
    <property type="entry name" value="MIT_dom_sf"/>
</dbReference>
<dbReference type="Proteomes" id="UP001279410">
    <property type="component" value="Unassembled WGS sequence"/>
</dbReference>
<dbReference type="GO" id="GO:0031902">
    <property type="term" value="C:late endosome membrane"/>
    <property type="evidence" value="ECO:0007669"/>
    <property type="project" value="UniProtKB-SubCell"/>
</dbReference>
<keyword evidence="5" id="KW-0132">Cell division</keyword>
<evidence type="ECO:0000256" key="7">
    <source>
        <dbReference type="ARBA" id="ARBA00022753"/>
    </source>
</evidence>
<comment type="subcellular location">
    <subcellularLocation>
        <location evidence="1">Late endosome membrane</location>
        <topology evidence="1">Peripheral membrane protein</topology>
    </subcellularLocation>
</comment>
<dbReference type="Pfam" id="PF17862">
    <property type="entry name" value="AAA_lid_3"/>
    <property type="match status" value="1"/>
</dbReference>
<dbReference type="PANTHER" id="PTHR23074">
    <property type="entry name" value="AAA DOMAIN-CONTAINING"/>
    <property type="match status" value="1"/>
</dbReference>
<comment type="caution">
    <text evidence="19">The sequence shown here is derived from an EMBL/GenBank/DDBJ whole genome shotgun (WGS) entry which is preliminary data.</text>
</comment>
<dbReference type="GO" id="GO:0007033">
    <property type="term" value="P:vacuole organization"/>
    <property type="evidence" value="ECO:0007669"/>
    <property type="project" value="TreeGrafter"/>
</dbReference>
<dbReference type="InterPro" id="IPR003959">
    <property type="entry name" value="ATPase_AAA_core"/>
</dbReference>
<evidence type="ECO:0000259" key="18">
    <source>
        <dbReference type="SMART" id="SM00745"/>
    </source>
</evidence>
<dbReference type="FunFam" id="1.20.58.80:FF:000004">
    <property type="entry name" value="Vacuolar protein sorting-associated protein 4"/>
    <property type="match status" value="1"/>
</dbReference>
<dbReference type="InterPro" id="IPR007330">
    <property type="entry name" value="MIT_dom"/>
</dbReference>
<feature type="compositionally biased region" description="Basic and acidic residues" evidence="16">
    <location>
        <begin position="232"/>
        <end position="255"/>
    </location>
</feature>
<feature type="region of interest" description="Disordered" evidence="16">
    <location>
        <begin position="232"/>
        <end position="266"/>
    </location>
</feature>
<keyword evidence="10" id="KW-0653">Protein transport</keyword>
<evidence type="ECO:0000256" key="9">
    <source>
        <dbReference type="ARBA" id="ARBA00022840"/>
    </source>
</evidence>
<dbReference type="FunFam" id="1.20.58.80:FF:000002">
    <property type="entry name" value="Vacuolar protein sorting-associated protein 4A"/>
    <property type="match status" value="1"/>
</dbReference>
<dbReference type="InterPro" id="IPR050304">
    <property type="entry name" value="MT-severing_AAA_ATPase"/>
</dbReference>
<dbReference type="Pfam" id="PF09336">
    <property type="entry name" value="Vps4_C"/>
    <property type="match status" value="1"/>
</dbReference>
<feature type="coiled-coil region" evidence="15">
    <location>
        <begin position="157"/>
        <end position="193"/>
    </location>
</feature>
<name>A0AAD3R0H2_LATJO</name>
<dbReference type="GO" id="GO:0051301">
    <property type="term" value="P:cell division"/>
    <property type="evidence" value="ECO:0007669"/>
    <property type="project" value="UniProtKB-KW"/>
</dbReference>
<evidence type="ECO:0000256" key="10">
    <source>
        <dbReference type="ARBA" id="ARBA00022927"/>
    </source>
</evidence>
<evidence type="ECO:0000256" key="1">
    <source>
        <dbReference type="ARBA" id="ARBA00004633"/>
    </source>
</evidence>
<comment type="similarity">
    <text evidence="2 14">Belongs to the AAA ATPase family.</text>
</comment>
<dbReference type="InterPro" id="IPR041569">
    <property type="entry name" value="AAA_lid_3"/>
</dbReference>
<dbReference type="Pfam" id="PF04212">
    <property type="entry name" value="MIT"/>
    <property type="match status" value="2"/>
</dbReference>
<reference evidence="19" key="1">
    <citation type="submission" date="2022-08" db="EMBL/GenBank/DDBJ databases">
        <title>Genome sequencing of akame (Lates japonicus).</title>
        <authorList>
            <person name="Hashiguchi Y."/>
            <person name="Takahashi H."/>
        </authorList>
    </citation>
    <scope>NUCLEOTIDE SEQUENCE</scope>
    <source>
        <strain evidence="19">Kochi</strain>
    </source>
</reference>
<dbReference type="InterPro" id="IPR003960">
    <property type="entry name" value="ATPase_AAA_CS"/>
</dbReference>
<evidence type="ECO:0000313" key="20">
    <source>
        <dbReference type="Proteomes" id="UP001279410"/>
    </source>
</evidence>
<keyword evidence="9 14" id="KW-0067">ATP-binding</keyword>
<proteinExistence type="inferred from homology"/>
<sequence>MLSATRGVQVLSSIDLHEVRLMGCASYARGSFSRTTRPLMSNKALSRSAAGEGVLSSRRMFPPKLQQRQLPVFLTKPCATLERSGLRMEPTNLQKAIAVAQKASEEDQAGNYEEAIRSYQHAVKYFLHILKREPQGKDGNQKIRDQCKLYLDRVEELQQYQVNKEKAIDLASKAAQEDKAQNYEEALRLYQAAVQYFLHVVKYEAQGEKAKQSIRAKCAEYLDRAEKLKEYLKKKEKAPPAKPVKESQSDDKGNESDEGDDPEKKKFQNQLSGAIVMEKPNIKWNDVAGLEGAKEALKEAVILPIKFPHLFTGKRTPWRGILLFGPPGTGKSYLAKAVATEANNSTFFSISSSDLVSKWLGESEKLVKNLFSLAREHKPSIIFIDEIDSLCGSRSENESEAARRIKTEFLVQMQGVGNDNEGVLVLGATNIPWTLDSAIRRRFEKRIYIPLPEEHARGFMFKLHLGSTPNSLTESDFVTLGKKTDGYSGADISIIVRDALMQPVRKVQSATHFKQVRGPSRSDPNTIIDDLLTPCSPGDPNAIEMTWMEVPGEKLLEPIVCMSDMLRSLSNTKPTVNEQDLDKLKKFTEDFGQEG</sequence>
<dbReference type="Pfam" id="PF00004">
    <property type="entry name" value="AAA"/>
    <property type="match status" value="1"/>
</dbReference>
<keyword evidence="15" id="KW-0175">Coiled coil</keyword>
<dbReference type="InterPro" id="IPR003593">
    <property type="entry name" value="AAA+_ATPase"/>
</dbReference>
<dbReference type="GO" id="GO:0016887">
    <property type="term" value="F:ATP hydrolysis activity"/>
    <property type="evidence" value="ECO:0007669"/>
    <property type="project" value="InterPro"/>
</dbReference>
<dbReference type="PROSITE" id="PS00674">
    <property type="entry name" value="AAA"/>
    <property type="match status" value="1"/>
</dbReference>
<dbReference type="SUPFAM" id="SSF52540">
    <property type="entry name" value="P-loop containing nucleoside triphosphate hydrolases"/>
    <property type="match status" value="1"/>
</dbReference>
<evidence type="ECO:0000256" key="11">
    <source>
        <dbReference type="ARBA" id="ARBA00023136"/>
    </source>
</evidence>
<feature type="domain" description="AAA+ ATPase" evidence="17">
    <location>
        <begin position="317"/>
        <end position="453"/>
    </location>
</feature>
<dbReference type="Gene3D" id="1.20.58.80">
    <property type="entry name" value="Phosphotransferase system, lactose/cellobiose-type IIA subunit"/>
    <property type="match status" value="2"/>
</dbReference>
<evidence type="ECO:0000256" key="5">
    <source>
        <dbReference type="ARBA" id="ARBA00022618"/>
    </source>
</evidence>
<dbReference type="SMART" id="SM00745">
    <property type="entry name" value="MIT"/>
    <property type="match status" value="2"/>
</dbReference>
<evidence type="ECO:0000256" key="12">
    <source>
        <dbReference type="ARBA" id="ARBA00023306"/>
    </source>
</evidence>
<keyword evidence="12" id="KW-0131">Cell cycle</keyword>
<evidence type="ECO:0000256" key="8">
    <source>
        <dbReference type="ARBA" id="ARBA00022801"/>
    </source>
</evidence>
<evidence type="ECO:0000256" key="2">
    <source>
        <dbReference type="ARBA" id="ARBA00006914"/>
    </source>
</evidence>
<dbReference type="CDD" id="cd19521">
    <property type="entry name" value="RecA-like_VPS4"/>
    <property type="match status" value="1"/>
</dbReference>
<dbReference type="SUPFAM" id="SSF116846">
    <property type="entry name" value="MIT domain"/>
    <property type="match status" value="2"/>
</dbReference>
<dbReference type="GO" id="GO:0016197">
    <property type="term" value="P:endosomal transport"/>
    <property type="evidence" value="ECO:0007669"/>
    <property type="project" value="TreeGrafter"/>
</dbReference>
<dbReference type="InterPro" id="IPR015415">
    <property type="entry name" value="Spast_Vps4_C"/>
</dbReference>
<keyword evidence="11" id="KW-0472">Membrane</keyword>
<protein>
    <recommendedName>
        <fullName evidence="3">vesicle-fusing ATPase</fullName>
        <ecNumber evidence="3">3.6.4.6</ecNumber>
    </recommendedName>
</protein>
<accession>A0AAD3R0H2</accession>
<dbReference type="EMBL" id="BRZM01000010">
    <property type="protein sequence ID" value="GLD51078.1"/>
    <property type="molecule type" value="Genomic_DNA"/>
</dbReference>
<dbReference type="AlphaFoldDB" id="A0AAD3R0H2"/>
<dbReference type="SMART" id="SM00382">
    <property type="entry name" value="AAA"/>
    <property type="match status" value="1"/>
</dbReference>
<organism evidence="19 20">
    <name type="scientific">Lates japonicus</name>
    <name type="common">Japanese lates</name>
    <dbReference type="NCBI Taxonomy" id="270547"/>
    <lineage>
        <taxon>Eukaryota</taxon>
        <taxon>Metazoa</taxon>
        <taxon>Chordata</taxon>
        <taxon>Craniata</taxon>
        <taxon>Vertebrata</taxon>
        <taxon>Euteleostomi</taxon>
        <taxon>Actinopterygii</taxon>
        <taxon>Neopterygii</taxon>
        <taxon>Teleostei</taxon>
        <taxon>Neoteleostei</taxon>
        <taxon>Acanthomorphata</taxon>
        <taxon>Carangaria</taxon>
        <taxon>Carangaria incertae sedis</taxon>
        <taxon>Centropomidae</taxon>
        <taxon>Lates</taxon>
    </lineage>
</organism>
<evidence type="ECO:0000256" key="13">
    <source>
        <dbReference type="ARBA" id="ARBA00048883"/>
    </source>
</evidence>
<evidence type="ECO:0000256" key="3">
    <source>
        <dbReference type="ARBA" id="ARBA00012674"/>
    </source>
</evidence>
<evidence type="ECO:0000313" key="19">
    <source>
        <dbReference type="EMBL" id="GLD51078.1"/>
    </source>
</evidence>
<evidence type="ECO:0000256" key="15">
    <source>
        <dbReference type="SAM" id="Coils"/>
    </source>
</evidence>
<evidence type="ECO:0000256" key="14">
    <source>
        <dbReference type="RuleBase" id="RU003651"/>
    </source>
</evidence>
<dbReference type="EC" id="3.6.4.6" evidence="3"/>